<keyword evidence="2" id="KW-1185">Reference proteome</keyword>
<dbReference type="Proteomes" id="UP000241462">
    <property type="component" value="Unassembled WGS sequence"/>
</dbReference>
<reference evidence="1 2" key="1">
    <citation type="journal article" date="2018" name="Mycol. Prog.">
        <title>Coniella lustricola, a new species from submerged detritus.</title>
        <authorList>
            <person name="Raudabaugh D.B."/>
            <person name="Iturriaga T."/>
            <person name="Carver A."/>
            <person name="Mondo S."/>
            <person name="Pangilinan J."/>
            <person name="Lipzen A."/>
            <person name="He G."/>
            <person name="Amirebrahimi M."/>
            <person name="Grigoriev I.V."/>
            <person name="Miller A.N."/>
        </authorList>
    </citation>
    <scope>NUCLEOTIDE SEQUENCE [LARGE SCALE GENOMIC DNA]</scope>
    <source>
        <strain evidence="1 2">B22-T-1</strain>
    </source>
</reference>
<dbReference type="AlphaFoldDB" id="A0A2T2ZZ99"/>
<sequence>MEKPHKWVAPGKRFRQLWWLASYTVLVILGYPSHPIPIQAVLMITSVATGEAIELIPNHMTDNSSNSNSASANKKALISTTELASCGTLVLEWWGNQDTPVRLESAASTSRPDSALDEAGGPAELELVKM</sequence>
<evidence type="ECO:0000313" key="2">
    <source>
        <dbReference type="Proteomes" id="UP000241462"/>
    </source>
</evidence>
<proteinExistence type="predicted"/>
<dbReference type="InParanoid" id="A0A2T2ZZ99"/>
<gene>
    <name evidence="1" type="ORF">BD289DRAFT_476315</name>
</gene>
<organism evidence="1 2">
    <name type="scientific">Coniella lustricola</name>
    <dbReference type="NCBI Taxonomy" id="2025994"/>
    <lineage>
        <taxon>Eukaryota</taxon>
        <taxon>Fungi</taxon>
        <taxon>Dikarya</taxon>
        <taxon>Ascomycota</taxon>
        <taxon>Pezizomycotina</taxon>
        <taxon>Sordariomycetes</taxon>
        <taxon>Sordariomycetidae</taxon>
        <taxon>Diaporthales</taxon>
        <taxon>Schizoparmaceae</taxon>
        <taxon>Coniella</taxon>
    </lineage>
</organism>
<protein>
    <submittedName>
        <fullName evidence="1">Uncharacterized protein</fullName>
    </submittedName>
</protein>
<accession>A0A2T2ZZ99</accession>
<evidence type="ECO:0000313" key="1">
    <source>
        <dbReference type="EMBL" id="PSR80030.1"/>
    </source>
</evidence>
<name>A0A2T2ZZ99_9PEZI</name>
<dbReference type="EMBL" id="KZ678546">
    <property type="protein sequence ID" value="PSR80030.1"/>
    <property type="molecule type" value="Genomic_DNA"/>
</dbReference>